<evidence type="ECO:0000313" key="15">
    <source>
        <dbReference type="EMBL" id="KAF0923928.1"/>
    </source>
</evidence>
<comment type="catalytic activity">
    <reaction evidence="11">
        <text>O-phospho-L-threonyl-[protein] + H2O = L-threonyl-[protein] + phosphate</text>
        <dbReference type="Rhea" id="RHEA:47004"/>
        <dbReference type="Rhea" id="RHEA-COMP:11060"/>
        <dbReference type="Rhea" id="RHEA-COMP:11605"/>
        <dbReference type="ChEBI" id="CHEBI:15377"/>
        <dbReference type="ChEBI" id="CHEBI:30013"/>
        <dbReference type="ChEBI" id="CHEBI:43474"/>
        <dbReference type="ChEBI" id="CHEBI:61977"/>
        <dbReference type="EC" id="3.1.3.16"/>
    </reaction>
</comment>
<reference evidence="15 16" key="1">
    <citation type="submission" date="2019-11" db="EMBL/GenBank/DDBJ databases">
        <title>Whole genome sequence of Oryza granulata.</title>
        <authorList>
            <person name="Li W."/>
        </authorList>
    </citation>
    <scope>NUCLEOTIDE SEQUENCE [LARGE SCALE GENOMIC DNA]</scope>
    <source>
        <strain evidence="16">cv. Menghai</strain>
        <tissue evidence="15">Leaf</tissue>
    </source>
</reference>
<evidence type="ECO:0000256" key="7">
    <source>
        <dbReference type="ARBA" id="ARBA00022842"/>
    </source>
</evidence>
<dbReference type="Gene3D" id="3.60.40.10">
    <property type="entry name" value="PPM-type phosphatase domain"/>
    <property type="match status" value="1"/>
</dbReference>
<feature type="domain" description="PPM-type phosphatase" evidence="14">
    <location>
        <begin position="63"/>
        <end position="375"/>
    </location>
</feature>
<evidence type="ECO:0000256" key="9">
    <source>
        <dbReference type="ARBA" id="ARBA00023211"/>
    </source>
</evidence>
<evidence type="ECO:0000256" key="1">
    <source>
        <dbReference type="ARBA" id="ARBA00001936"/>
    </source>
</evidence>
<evidence type="ECO:0000256" key="12">
    <source>
        <dbReference type="RuleBase" id="RU003465"/>
    </source>
</evidence>
<dbReference type="PROSITE" id="PS51746">
    <property type="entry name" value="PPM_2"/>
    <property type="match status" value="1"/>
</dbReference>
<keyword evidence="8 12" id="KW-0904">Protein phosphatase</keyword>
<proteinExistence type="inferred from homology"/>
<dbReference type="InterPro" id="IPR000222">
    <property type="entry name" value="PP2C_BS"/>
</dbReference>
<dbReference type="AlphaFoldDB" id="A0A6G1EGL0"/>
<dbReference type="FunFam" id="3.60.40.10:FF:000046">
    <property type="entry name" value="Probable protein phosphatase 2C 9"/>
    <property type="match status" value="1"/>
</dbReference>
<evidence type="ECO:0000256" key="10">
    <source>
        <dbReference type="ARBA" id="ARBA00047761"/>
    </source>
</evidence>
<feature type="region of interest" description="Disordered" evidence="13">
    <location>
        <begin position="311"/>
        <end position="332"/>
    </location>
</feature>
<comment type="caution">
    <text evidence="15">The sequence shown here is derived from an EMBL/GenBank/DDBJ whole genome shotgun (WGS) entry which is preliminary data.</text>
</comment>
<keyword evidence="5" id="KW-0479">Metal-binding</keyword>
<keyword evidence="7" id="KW-0460">Magnesium</keyword>
<keyword evidence="6 12" id="KW-0378">Hydrolase</keyword>
<comment type="catalytic activity">
    <reaction evidence="10">
        <text>O-phospho-L-seryl-[protein] + H2O = L-seryl-[protein] + phosphate</text>
        <dbReference type="Rhea" id="RHEA:20629"/>
        <dbReference type="Rhea" id="RHEA-COMP:9863"/>
        <dbReference type="Rhea" id="RHEA-COMP:11604"/>
        <dbReference type="ChEBI" id="CHEBI:15377"/>
        <dbReference type="ChEBI" id="CHEBI:29999"/>
        <dbReference type="ChEBI" id="CHEBI:43474"/>
        <dbReference type="ChEBI" id="CHEBI:83421"/>
        <dbReference type="EC" id="3.1.3.16"/>
    </reaction>
</comment>
<keyword evidence="16" id="KW-1185">Reference proteome</keyword>
<protein>
    <recommendedName>
        <fullName evidence="4">protein-serine/threonine phosphatase</fullName>
        <ecNumber evidence="4">3.1.3.16</ecNumber>
    </recommendedName>
</protein>
<dbReference type="SUPFAM" id="SSF81606">
    <property type="entry name" value="PP2C-like"/>
    <property type="match status" value="1"/>
</dbReference>
<evidence type="ECO:0000256" key="11">
    <source>
        <dbReference type="ARBA" id="ARBA00048336"/>
    </source>
</evidence>
<dbReference type="PANTHER" id="PTHR47992">
    <property type="entry name" value="PROTEIN PHOSPHATASE"/>
    <property type="match status" value="1"/>
</dbReference>
<evidence type="ECO:0000256" key="2">
    <source>
        <dbReference type="ARBA" id="ARBA00001946"/>
    </source>
</evidence>
<organism evidence="15 16">
    <name type="scientific">Oryza meyeriana var. granulata</name>
    <dbReference type="NCBI Taxonomy" id="110450"/>
    <lineage>
        <taxon>Eukaryota</taxon>
        <taxon>Viridiplantae</taxon>
        <taxon>Streptophyta</taxon>
        <taxon>Embryophyta</taxon>
        <taxon>Tracheophyta</taxon>
        <taxon>Spermatophyta</taxon>
        <taxon>Magnoliopsida</taxon>
        <taxon>Liliopsida</taxon>
        <taxon>Poales</taxon>
        <taxon>Poaceae</taxon>
        <taxon>BOP clade</taxon>
        <taxon>Oryzoideae</taxon>
        <taxon>Oryzeae</taxon>
        <taxon>Oryzinae</taxon>
        <taxon>Oryza</taxon>
        <taxon>Oryza meyeriana</taxon>
    </lineage>
</organism>
<dbReference type="EMBL" id="SPHZ02000003">
    <property type="protein sequence ID" value="KAF0923928.1"/>
    <property type="molecule type" value="Genomic_DNA"/>
</dbReference>
<evidence type="ECO:0000256" key="13">
    <source>
        <dbReference type="SAM" id="MobiDB-lite"/>
    </source>
</evidence>
<evidence type="ECO:0000313" key="16">
    <source>
        <dbReference type="Proteomes" id="UP000479710"/>
    </source>
</evidence>
<keyword evidence="9" id="KW-0464">Manganese</keyword>
<dbReference type="Proteomes" id="UP000479710">
    <property type="component" value="Unassembled WGS sequence"/>
</dbReference>
<dbReference type="InterPro" id="IPR036457">
    <property type="entry name" value="PPM-type-like_dom_sf"/>
</dbReference>
<dbReference type="CDD" id="cd00143">
    <property type="entry name" value="PP2Cc"/>
    <property type="match status" value="1"/>
</dbReference>
<comment type="similarity">
    <text evidence="3 12">Belongs to the PP2C family.</text>
</comment>
<feature type="region of interest" description="Disordered" evidence="13">
    <location>
        <begin position="12"/>
        <end position="47"/>
    </location>
</feature>
<dbReference type="Pfam" id="PF00481">
    <property type="entry name" value="PP2C"/>
    <property type="match status" value="1"/>
</dbReference>
<dbReference type="InterPro" id="IPR015655">
    <property type="entry name" value="PP2C"/>
</dbReference>
<evidence type="ECO:0000256" key="3">
    <source>
        <dbReference type="ARBA" id="ARBA00006702"/>
    </source>
</evidence>
<evidence type="ECO:0000256" key="4">
    <source>
        <dbReference type="ARBA" id="ARBA00013081"/>
    </source>
</evidence>
<evidence type="ECO:0000256" key="5">
    <source>
        <dbReference type="ARBA" id="ARBA00022723"/>
    </source>
</evidence>
<dbReference type="GO" id="GO:0004722">
    <property type="term" value="F:protein serine/threonine phosphatase activity"/>
    <property type="evidence" value="ECO:0007669"/>
    <property type="project" value="UniProtKB-EC"/>
</dbReference>
<gene>
    <name evidence="15" type="ORF">E2562_007766</name>
</gene>
<evidence type="ECO:0000256" key="6">
    <source>
        <dbReference type="ARBA" id="ARBA00022801"/>
    </source>
</evidence>
<evidence type="ECO:0000256" key="8">
    <source>
        <dbReference type="ARBA" id="ARBA00022912"/>
    </source>
</evidence>
<dbReference type="EC" id="3.1.3.16" evidence="4"/>
<comment type="cofactor">
    <cofactor evidence="1">
        <name>Mn(2+)</name>
        <dbReference type="ChEBI" id="CHEBI:29035"/>
    </cofactor>
</comment>
<name>A0A6G1EGL0_9ORYZ</name>
<evidence type="ECO:0000259" key="14">
    <source>
        <dbReference type="PROSITE" id="PS51746"/>
    </source>
</evidence>
<comment type="cofactor">
    <cofactor evidence="2">
        <name>Mg(2+)</name>
        <dbReference type="ChEBI" id="CHEBI:18420"/>
    </cofactor>
</comment>
<sequence length="380" mass="40020">MAVAAGGFRFAAGSLDAPPTQPEDADAGATRGGKRQRLARAGAASGPCRPTAGAGFGSRWWPRYGVTSVCGRRREMEDAVSIRPDFLPGSTSSGKHHFFGVFDGHGCSHVARMCQDRMHELVVDAYKKALSGKEAPAWTEVMEKGFALMDDEATSWAASRTGGDPACRCELQTPARCDHVGSTAVVAVVGPNRVVVANSGDSRAVLCRVGIPVPLSVDHKPDRPDELERIKAAGGRVIYWDGARVLGVLAMSRAIGDGYLKPYVTSEPEVTVTERTNDDECLILASDGLWDVVTNEMACEVVRACFRSNGPPSPGCSRPNGVLPPPTGGGGDDAVVKGVDKAESDKACADAALLLAKLALARRSADNVSVVVVDLRRPVL</sequence>
<dbReference type="PROSITE" id="PS01032">
    <property type="entry name" value="PPM_1"/>
    <property type="match status" value="1"/>
</dbReference>
<dbReference type="OrthoDB" id="10264738at2759"/>
<accession>A0A6G1EGL0</accession>
<dbReference type="GO" id="GO:0046872">
    <property type="term" value="F:metal ion binding"/>
    <property type="evidence" value="ECO:0007669"/>
    <property type="project" value="UniProtKB-KW"/>
</dbReference>
<dbReference type="InterPro" id="IPR001932">
    <property type="entry name" value="PPM-type_phosphatase-like_dom"/>
</dbReference>
<dbReference type="SMART" id="SM00332">
    <property type="entry name" value="PP2Cc"/>
    <property type="match status" value="1"/>
</dbReference>